<evidence type="ECO:0000313" key="4">
    <source>
        <dbReference type="EMBL" id="KAF9456586.1"/>
    </source>
</evidence>
<reference evidence="4" key="1">
    <citation type="submission" date="2020-11" db="EMBL/GenBank/DDBJ databases">
        <authorList>
            <consortium name="DOE Joint Genome Institute"/>
            <person name="Ahrendt S."/>
            <person name="Riley R."/>
            <person name="Andreopoulos W."/>
            <person name="Labutti K."/>
            <person name="Pangilinan J."/>
            <person name="Ruiz-Duenas F.J."/>
            <person name="Barrasa J.M."/>
            <person name="Sanchez-Garcia M."/>
            <person name="Camarero S."/>
            <person name="Miyauchi S."/>
            <person name="Serrano A."/>
            <person name="Linde D."/>
            <person name="Babiker R."/>
            <person name="Drula E."/>
            <person name="Ayuso-Fernandez I."/>
            <person name="Pacheco R."/>
            <person name="Padilla G."/>
            <person name="Ferreira P."/>
            <person name="Barriuso J."/>
            <person name="Kellner H."/>
            <person name="Castanera R."/>
            <person name="Alfaro M."/>
            <person name="Ramirez L."/>
            <person name="Pisabarro A.G."/>
            <person name="Kuo A."/>
            <person name="Tritt A."/>
            <person name="Lipzen A."/>
            <person name="He G."/>
            <person name="Yan M."/>
            <person name="Ng V."/>
            <person name="Cullen D."/>
            <person name="Martin F."/>
            <person name="Rosso M.-N."/>
            <person name="Henrissat B."/>
            <person name="Hibbett D."/>
            <person name="Martinez A.T."/>
            <person name="Grigoriev I.V."/>
        </authorList>
    </citation>
    <scope>NUCLEOTIDE SEQUENCE</scope>
    <source>
        <strain evidence="4">CBS 247.69</strain>
    </source>
</reference>
<evidence type="ECO:0000256" key="2">
    <source>
        <dbReference type="SAM" id="MobiDB-lite"/>
    </source>
</evidence>
<dbReference type="EMBL" id="MU150415">
    <property type="protein sequence ID" value="KAF9456586.1"/>
    <property type="molecule type" value="Genomic_DNA"/>
</dbReference>
<feature type="region of interest" description="Disordered" evidence="2">
    <location>
        <begin position="124"/>
        <end position="192"/>
    </location>
</feature>
<organism evidence="4 5">
    <name type="scientific">Collybia nuda</name>
    <dbReference type="NCBI Taxonomy" id="64659"/>
    <lineage>
        <taxon>Eukaryota</taxon>
        <taxon>Fungi</taxon>
        <taxon>Dikarya</taxon>
        <taxon>Basidiomycota</taxon>
        <taxon>Agaricomycotina</taxon>
        <taxon>Agaricomycetes</taxon>
        <taxon>Agaricomycetidae</taxon>
        <taxon>Agaricales</taxon>
        <taxon>Tricholomatineae</taxon>
        <taxon>Clitocybaceae</taxon>
        <taxon>Collybia</taxon>
    </lineage>
</organism>
<gene>
    <name evidence="4" type="ORF">BDZ94DRAFT_1241425</name>
</gene>
<sequence>MKKAHSGRSSRLTFEEVLRSYFHKHPYVTIDGHDEPTLPAVVLIEAQNAITTAAGPAGIPIFRPQESNKLKLILALNPGFRVTPTILGDFVDFSQHDINQLQEEIHALKKENTRLLGQFEESRRPLGSKWDGDLGLDINRQPNPLKQYPVDDNIDSTRPSRHPKSVDVSGPPDHLRQQPADNDGGAAGGTNRDIETQLEDSRTCADKASQSEEAFPFPSQVQRSVGICVNQSKQLLSSDSGGGSCMFQVTRGVQIFVDRASQSESDVTLPFPSQHQRLDGVSIDRPNPYVQIQIERSNQAVGTHIEDTRIFIDRASQSKETLPGKNGDKQCRYLRTNSLIVAASTLFLLYLLIRGAVTFNRALHMPIGDFHYQDRRFWDSFNSAQPIGEGLITRHAQDDGGLWGFFDHWTMANVVASSNYDQLQKHWIWPT</sequence>
<dbReference type="AlphaFoldDB" id="A0A9P5XW30"/>
<evidence type="ECO:0000256" key="3">
    <source>
        <dbReference type="SAM" id="Phobius"/>
    </source>
</evidence>
<accession>A0A9P5XW30</accession>
<protein>
    <submittedName>
        <fullName evidence="4">Uncharacterized protein</fullName>
    </submittedName>
</protein>
<keyword evidence="3" id="KW-1133">Transmembrane helix</keyword>
<keyword evidence="1" id="KW-0175">Coiled coil</keyword>
<comment type="caution">
    <text evidence="4">The sequence shown here is derived from an EMBL/GenBank/DDBJ whole genome shotgun (WGS) entry which is preliminary data.</text>
</comment>
<evidence type="ECO:0000313" key="5">
    <source>
        <dbReference type="Proteomes" id="UP000807353"/>
    </source>
</evidence>
<keyword evidence="3" id="KW-0472">Membrane</keyword>
<name>A0A9P5XW30_9AGAR</name>
<dbReference type="Proteomes" id="UP000807353">
    <property type="component" value="Unassembled WGS sequence"/>
</dbReference>
<proteinExistence type="predicted"/>
<keyword evidence="3" id="KW-0812">Transmembrane</keyword>
<evidence type="ECO:0000256" key="1">
    <source>
        <dbReference type="SAM" id="Coils"/>
    </source>
</evidence>
<keyword evidence="5" id="KW-1185">Reference proteome</keyword>
<feature type="transmembrane region" description="Helical" evidence="3">
    <location>
        <begin position="339"/>
        <end position="357"/>
    </location>
</feature>
<feature type="coiled-coil region" evidence="1">
    <location>
        <begin position="91"/>
        <end position="118"/>
    </location>
</feature>